<dbReference type="FunFam" id="3.40.50.300:FF:000205">
    <property type="entry name" value="ABC transporter B family member 4"/>
    <property type="match status" value="2"/>
</dbReference>
<reference evidence="14" key="1">
    <citation type="submission" date="2021-01" db="UniProtKB">
        <authorList>
            <consortium name="EnsemblPlants"/>
        </authorList>
    </citation>
    <scope>IDENTIFICATION</scope>
</reference>
<dbReference type="GO" id="GO:0016020">
    <property type="term" value="C:membrane"/>
    <property type="evidence" value="ECO:0007669"/>
    <property type="project" value="InterPro"/>
</dbReference>
<evidence type="ECO:0000259" key="12">
    <source>
        <dbReference type="PROSITE" id="PS50893"/>
    </source>
</evidence>
<evidence type="ECO:0000313" key="15">
    <source>
        <dbReference type="Proteomes" id="UP000594263"/>
    </source>
</evidence>
<dbReference type="Pfam" id="PF00664">
    <property type="entry name" value="ABC_membrane"/>
    <property type="match status" value="2"/>
</dbReference>
<accession>A0A7N0VGP3</accession>
<dbReference type="InterPro" id="IPR011527">
    <property type="entry name" value="ABC1_TM_dom"/>
</dbReference>
<keyword evidence="3 11" id="KW-0812">Transmembrane</keyword>
<proteinExistence type="inferred from homology"/>
<dbReference type="CDD" id="cd18578">
    <property type="entry name" value="ABC_6TM_Pgp_ABCB1_D2_like"/>
    <property type="match status" value="1"/>
</dbReference>
<dbReference type="OMA" id="WAFQSWV"/>
<evidence type="ECO:0000259" key="13">
    <source>
        <dbReference type="PROSITE" id="PS50929"/>
    </source>
</evidence>
<dbReference type="PROSITE" id="PS50893">
    <property type="entry name" value="ABC_TRANSPORTER_2"/>
    <property type="match status" value="2"/>
</dbReference>
<dbReference type="GO" id="GO:0016887">
    <property type="term" value="F:ATP hydrolysis activity"/>
    <property type="evidence" value="ECO:0007669"/>
    <property type="project" value="InterPro"/>
</dbReference>
<evidence type="ECO:0000256" key="7">
    <source>
        <dbReference type="ARBA" id="ARBA00022989"/>
    </source>
</evidence>
<dbReference type="GO" id="GO:0005524">
    <property type="term" value="F:ATP binding"/>
    <property type="evidence" value="ECO:0007669"/>
    <property type="project" value="UniProtKB-KW"/>
</dbReference>
<dbReference type="InterPro" id="IPR003593">
    <property type="entry name" value="AAA+_ATPase"/>
</dbReference>
<dbReference type="GO" id="GO:0140359">
    <property type="term" value="F:ABC-type transporter activity"/>
    <property type="evidence" value="ECO:0007669"/>
    <property type="project" value="InterPro"/>
</dbReference>
<feature type="domain" description="ABC transmembrane type-1" evidence="13">
    <location>
        <begin position="683"/>
        <end position="970"/>
    </location>
</feature>
<dbReference type="Pfam" id="PF00005">
    <property type="entry name" value="ABC_tran"/>
    <property type="match status" value="2"/>
</dbReference>
<dbReference type="SUPFAM" id="SSF90123">
    <property type="entry name" value="ABC transporter transmembrane region"/>
    <property type="match status" value="2"/>
</dbReference>
<feature type="transmembrane region" description="Helical" evidence="11">
    <location>
        <begin position="909"/>
        <end position="929"/>
    </location>
</feature>
<evidence type="ECO:0000256" key="4">
    <source>
        <dbReference type="ARBA" id="ARBA00022737"/>
    </source>
</evidence>
<feature type="transmembrane region" description="Helical" evidence="11">
    <location>
        <begin position="282"/>
        <end position="303"/>
    </location>
</feature>
<dbReference type="Gene3D" id="3.40.50.300">
    <property type="entry name" value="P-loop containing nucleotide triphosphate hydrolases"/>
    <property type="match status" value="2"/>
</dbReference>
<dbReference type="Gramene" id="Kaladp0867s0046.2.v1.1">
    <property type="protein sequence ID" value="Kaladp0867s0046.2.v1.1"/>
    <property type="gene ID" value="Kaladp0867s0046.v1.1"/>
</dbReference>
<feature type="domain" description="ABC transporter" evidence="12">
    <location>
        <begin position="346"/>
        <end position="582"/>
    </location>
</feature>
<dbReference type="PROSITE" id="PS50929">
    <property type="entry name" value="ABC_TM1F"/>
    <property type="match status" value="2"/>
</dbReference>
<dbReference type="EnsemblPlants" id="Kaladp0867s0046.1.v1.1">
    <property type="protein sequence ID" value="Kaladp0867s0046.1.v1.1"/>
    <property type="gene ID" value="Kaladp0867s0046.v1.1"/>
</dbReference>
<evidence type="ECO:0000256" key="2">
    <source>
        <dbReference type="ARBA" id="ARBA00022448"/>
    </source>
</evidence>
<organism evidence="14 15">
    <name type="scientific">Kalanchoe fedtschenkoi</name>
    <name type="common">Lavender scallops</name>
    <name type="synonym">South American air plant</name>
    <dbReference type="NCBI Taxonomy" id="63787"/>
    <lineage>
        <taxon>Eukaryota</taxon>
        <taxon>Viridiplantae</taxon>
        <taxon>Streptophyta</taxon>
        <taxon>Embryophyta</taxon>
        <taxon>Tracheophyta</taxon>
        <taxon>Spermatophyta</taxon>
        <taxon>Magnoliopsida</taxon>
        <taxon>eudicotyledons</taxon>
        <taxon>Gunneridae</taxon>
        <taxon>Pentapetalae</taxon>
        <taxon>Saxifragales</taxon>
        <taxon>Crassulaceae</taxon>
        <taxon>Kalanchoe</taxon>
    </lineage>
</organism>
<dbReference type="CDD" id="cd03249">
    <property type="entry name" value="ABC_MTABC3_MDL1_MDL2"/>
    <property type="match status" value="2"/>
</dbReference>
<dbReference type="InterPro" id="IPR017871">
    <property type="entry name" value="ABC_transporter-like_CS"/>
</dbReference>
<dbReference type="InterPro" id="IPR036640">
    <property type="entry name" value="ABC1_TM_sf"/>
</dbReference>
<dbReference type="SUPFAM" id="SSF52540">
    <property type="entry name" value="P-loop containing nucleoside triphosphate hydrolases"/>
    <property type="match status" value="2"/>
</dbReference>
<evidence type="ECO:0000256" key="11">
    <source>
        <dbReference type="SAM" id="Phobius"/>
    </source>
</evidence>
<feature type="transmembrane region" description="Helical" evidence="11">
    <location>
        <begin position="69"/>
        <end position="90"/>
    </location>
</feature>
<feature type="transmembrane region" description="Helical" evidence="11">
    <location>
        <begin position="248"/>
        <end position="270"/>
    </location>
</feature>
<dbReference type="SMART" id="SM00382">
    <property type="entry name" value="AAA"/>
    <property type="match status" value="2"/>
</dbReference>
<dbReference type="EnsemblPlants" id="Kaladp0867s0046.2.v1.1">
    <property type="protein sequence ID" value="Kaladp0867s0046.2.v1.1"/>
    <property type="gene ID" value="Kaladp0867s0046.v1.1"/>
</dbReference>
<comment type="similarity">
    <text evidence="1">Belongs to the ABC transporter superfamily. ABCB family. Multidrug resistance exporter (TC 3.A.1.201) subfamily.</text>
</comment>
<sequence>MKKNKGGKGIFRYADHVDKLFLLFGVIGSIGEGLMSPLTMIVLSDTINDFGSGNSSISNQVIDEHAFKLLWVAVGVGIAAFIEGFCWTRTAERQTSRMRMEYLRSVLRQDATFFDSQGPNSTTFQVMSNLSTDAHLIQDVVSEKIPNCLSHVSSFFGSLIVAFILSWHLALAALPLSILFITPGVGFGKVLMGLGKNMKDASEKAGGIAEQATSAIRTVYSYVGEKHTLDKFSHALEKTKELGIKQGLVKGLLMGSMGVIFAAWAFQAWVGMILVTERGEKGGTVFVAGICIILGGLSIMSALPNISFISEAAAASARIMEMIDLVPEIDSAEEKGEIPASVRGDIEFRDVHFHYPSRPDAPILRKFNLKVEAGETIGLVGSSGSGKSTIISLLQRFYNPAKGEILLDRHKIKKIRLSWLRSQMGLVNQEPILFATSIRENILFGEEGASSEQIVNAAKAANAHDFISKLPDGYDTQVGQFGVQLSGGQKQRIAIARALIRSPKILLLDEATSALDAESEQIVQEALDNASRETTTIVVAHRLTTIRNADKIAVIQSGKVVELGSHEELISLNHGVGGVYLNMVKLQQSARENQVPGSTHHSTEKKNYKQMTSSPTSPPSVYVSQCSSPYPYSVPTSISLAPSYQTRNCSDFYDSEDCSQLSNPSPSQWRLLLMNVPEWKRGVLGCLAAAVTGIVQPVHAYLLGTVVAVYFQTHSSKMKSEIGVYCYIFLSLAVISFLSNLLQHYNFAVMGECLAKRVREKMLENVLTFEIGWFDRDENTSAAIGTRIATEAGAVRALIGDRILLLLQVFATASLAFLLALVVAWRIAIVMIAIQPFLITSFYAKSMMMKSMSVRAKKAQNEGTQLASEAVINHRTITAFSSQNRILGLFQGTMEGPKRESIRQSWSSGIALFSSQFLTTASIALAFWYGGRLLNEKKTEAKNLFQVFFILMSTGKHIADAGSMSSDIAKGTGAVKSVFKILDRKSEIIPDDPKGIKAKGNIKGIIELKKVVFCYPSRQDRMIFTGLDLKIEAGKTMALIGQSGSGKSTVIGLIERFYDPIHGSVNMDGRNVMSYNLRHLRSQIALVSQEPTLFAGTIRENIMYGKEEATETDLLEAAIQANAHAFISSMKDGYATYCGERGVQLSGGQKQRIAIARAILKSPAILLLDEATSALDSASETLVQQALDNMMVGRTCVVVAHRLSTIQKSDCIAVIKNGKVVEKGSHSELLSLGRAGSYYSLINLQGGQSSYK</sequence>
<feature type="transmembrane region" description="Helical" evidence="11">
    <location>
        <begin position="152"/>
        <end position="170"/>
    </location>
</feature>
<feature type="transmembrane region" description="Helical" evidence="11">
    <location>
        <begin position="722"/>
        <end position="742"/>
    </location>
</feature>
<dbReference type="PROSITE" id="PS00211">
    <property type="entry name" value="ABC_TRANSPORTER_1"/>
    <property type="match status" value="2"/>
</dbReference>
<evidence type="ECO:0000256" key="10">
    <source>
        <dbReference type="SAM" id="MobiDB-lite"/>
    </source>
</evidence>
<keyword evidence="5" id="KW-0547">Nucleotide-binding</keyword>
<evidence type="ECO:0000256" key="6">
    <source>
        <dbReference type="ARBA" id="ARBA00022840"/>
    </source>
</evidence>
<dbReference type="PANTHER" id="PTHR45136:SF2">
    <property type="entry name" value="ABC TRANSPORTER DOMAIN-CONTAINING PROTEIN"/>
    <property type="match status" value="1"/>
</dbReference>
<feature type="compositionally biased region" description="Polar residues" evidence="10">
    <location>
        <begin position="591"/>
        <end position="600"/>
    </location>
</feature>
<dbReference type="InterPro" id="IPR027417">
    <property type="entry name" value="P-loop_NTPase"/>
</dbReference>
<keyword evidence="4" id="KW-0677">Repeat</keyword>
<dbReference type="InterPro" id="IPR003439">
    <property type="entry name" value="ABC_transporter-like_ATP-bd"/>
</dbReference>
<feature type="transmembrane region" description="Helical" evidence="11">
    <location>
        <begin position="20"/>
        <end position="43"/>
    </location>
</feature>
<dbReference type="AlphaFoldDB" id="A0A7N0VGP3"/>
<dbReference type="PANTHER" id="PTHR45136">
    <property type="entry name" value="ABC TRANSPORTER DOMAIN-CONTAINING PROTEIN"/>
    <property type="match status" value="1"/>
</dbReference>
<evidence type="ECO:0000256" key="8">
    <source>
        <dbReference type="ARBA" id="ARBA00023136"/>
    </source>
</evidence>
<evidence type="ECO:0000313" key="14">
    <source>
        <dbReference type="EnsemblPlants" id="Kaladp0867s0046.1.v1.1"/>
    </source>
</evidence>
<feature type="domain" description="ABC transporter" evidence="12">
    <location>
        <begin position="1006"/>
        <end position="1242"/>
    </location>
</feature>
<evidence type="ECO:0000256" key="1">
    <source>
        <dbReference type="ARBA" id="ARBA00007577"/>
    </source>
</evidence>
<feature type="domain" description="ABC transmembrane type-1" evidence="13">
    <location>
        <begin position="23"/>
        <end position="311"/>
    </location>
</feature>
<evidence type="ECO:0000256" key="5">
    <source>
        <dbReference type="ARBA" id="ARBA00022741"/>
    </source>
</evidence>
<keyword evidence="6" id="KW-0067">ATP-binding</keyword>
<evidence type="ECO:0000256" key="3">
    <source>
        <dbReference type="ARBA" id="ARBA00022692"/>
    </source>
</evidence>
<keyword evidence="15" id="KW-1185">Reference proteome</keyword>
<feature type="transmembrane region" description="Helical" evidence="11">
    <location>
        <begin position="682"/>
        <end position="702"/>
    </location>
</feature>
<keyword evidence="2" id="KW-0813">Transport</keyword>
<dbReference type="Proteomes" id="UP000594263">
    <property type="component" value="Unplaced"/>
</dbReference>
<dbReference type="Gene3D" id="1.20.1560.10">
    <property type="entry name" value="ABC transporter type 1, transmembrane domain"/>
    <property type="match status" value="2"/>
</dbReference>
<keyword evidence="7 11" id="KW-1133">Transmembrane helix</keyword>
<name>A0A7N0VGP3_KALFE</name>
<dbReference type="CDD" id="cd18577">
    <property type="entry name" value="ABC_6TM_Pgp_ABCB1_D1_like"/>
    <property type="match status" value="1"/>
</dbReference>
<feature type="transmembrane region" description="Helical" evidence="11">
    <location>
        <begin position="827"/>
        <end position="844"/>
    </location>
</feature>
<evidence type="ECO:0000256" key="9">
    <source>
        <dbReference type="ARBA" id="ARBA00023180"/>
    </source>
</evidence>
<keyword evidence="8 11" id="KW-0472">Membrane</keyword>
<feature type="region of interest" description="Disordered" evidence="10">
    <location>
        <begin position="591"/>
        <end position="620"/>
    </location>
</feature>
<protein>
    <submittedName>
        <fullName evidence="14">Uncharacterized protein</fullName>
    </submittedName>
</protein>
<dbReference type="Gramene" id="Kaladp0867s0046.1.v1.1">
    <property type="protein sequence ID" value="Kaladp0867s0046.1.v1.1"/>
    <property type="gene ID" value="Kaladp0867s0046.v1.1"/>
</dbReference>
<keyword evidence="9" id="KW-0325">Glycoprotein</keyword>